<feature type="region of interest" description="Disordered" evidence="7">
    <location>
        <begin position="29"/>
        <end position="69"/>
    </location>
</feature>
<evidence type="ECO:0000256" key="5">
    <source>
        <dbReference type="ARBA" id="ARBA00023163"/>
    </source>
</evidence>
<dbReference type="AlphaFoldDB" id="A0AA39QL25"/>
<feature type="compositionally biased region" description="Polar residues" evidence="7">
    <location>
        <begin position="172"/>
        <end position="192"/>
    </location>
</feature>
<keyword evidence="3" id="KW-0805">Transcription regulation</keyword>
<dbReference type="GO" id="GO:0003677">
    <property type="term" value="F:DNA binding"/>
    <property type="evidence" value="ECO:0007669"/>
    <property type="project" value="UniProtKB-KW"/>
</dbReference>
<evidence type="ECO:0000256" key="4">
    <source>
        <dbReference type="ARBA" id="ARBA00023125"/>
    </source>
</evidence>
<keyword evidence="10" id="KW-1185">Reference proteome</keyword>
<feature type="compositionally biased region" description="Low complexity" evidence="7">
    <location>
        <begin position="308"/>
        <end position="327"/>
    </location>
</feature>
<dbReference type="InterPro" id="IPR046347">
    <property type="entry name" value="bZIP_sf"/>
</dbReference>
<feature type="region of interest" description="Disordered" evidence="7">
    <location>
        <begin position="509"/>
        <end position="535"/>
    </location>
</feature>
<reference evidence="9" key="1">
    <citation type="submission" date="2023-06" db="EMBL/GenBank/DDBJ databases">
        <authorList>
            <consortium name="Lawrence Berkeley National Laboratory"/>
            <person name="Ahrendt S."/>
            <person name="Sahu N."/>
            <person name="Indic B."/>
            <person name="Wong-Bajracharya J."/>
            <person name="Merenyi Z."/>
            <person name="Ke H.-M."/>
            <person name="Monk M."/>
            <person name="Kocsube S."/>
            <person name="Drula E."/>
            <person name="Lipzen A."/>
            <person name="Balint B."/>
            <person name="Henrissat B."/>
            <person name="Andreopoulos B."/>
            <person name="Martin F.M."/>
            <person name="Harder C.B."/>
            <person name="Rigling D."/>
            <person name="Ford K.L."/>
            <person name="Foster G.D."/>
            <person name="Pangilinan J."/>
            <person name="Papanicolaou A."/>
            <person name="Barry K."/>
            <person name="LaButti K."/>
            <person name="Viragh M."/>
            <person name="Koriabine M."/>
            <person name="Yan M."/>
            <person name="Riley R."/>
            <person name="Champramary S."/>
            <person name="Plett K.L."/>
            <person name="Tsai I.J."/>
            <person name="Slot J."/>
            <person name="Sipos G."/>
            <person name="Plett J."/>
            <person name="Nagy L.G."/>
            <person name="Grigoriev I.V."/>
        </authorList>
    </citation>
    <scope>NUCLEOTIDE SEQUENCE</scope>
    <source>
        <strain evidence="9">HWK02</strain>
    </source>
</reference>
<feature type="region of interest" description="Disordered" evidence="7">
    <location>
        <begin position="418"/>
        <end position="451"/>
    </location>
</feature>
<accession>A0AA39QL25</accession>
<feature type="region of interest" description="Disordered" evidence="7">
    <location>
        <begin position="308"/>
        <end position="336"/>
    </location>
</feature>
<feature type="compositionally biased region" description="Polar residues" evidence="7">
    <location>
        <begin position="54"/>
        <end position="64"/>
    </location>
</feature>
<dbReference type="GO" id="GO:0003700">
    <property type="term" value="F:DNA-binding transcription factor activity"/>
    <property type="evidence" value="ECO:0007669"/>
    <property type="project" value="InterPro"/>
</dbReference>
<evidence type="ECO:0000259" key="8">
    <source>
        <dbReference type="PROSITE" id="PS50217"/>
    </source>
</evidence>
<evidence type="ECO:0000256" key="2">
    <source>
        <dbReference type="ARBA" id="ARBA00007163"/>
    </source>
</evidence>
<name>A0AA39QL25_9AGAR</name>
<feature type="domain" description="BZIP" evidence="8">
    <location>
        <begin position="217"/>
        <end position="280"/>
    </location>
</feature>
<proteinExistence type="inferred from homology"/>
<feature type="compositionally biased region" description="Pro residues" evidence="7">
    <location>
        <begin position="428"/>
        <end position="445"/>
    </location>
</feature>
<dbReference type="Gene3D" id="1.20.5.170">
    <property type="match status" value="1"/>
</dbReference>
<keyword evidence="5" id="KW-0804">Transcription</keyword>
<dbReference type="GO" id="GO:0005634">
    <property type="term" value="C:nucleus"/>
    <property type="evidence" value="ECO:0007669"/>
    <property type="project" value="UniProtKB-SubCell"/>
</dbReference>
<evidence type="ECO:0000256" key="1">
    <source>
        <dbReference type="ARBA" id="ARBA00004123"/>
    </source>
</evidence>
<dbReference type="SUPFAM" id="SSF57959">
    <property type="entry name" value="Leucine zipper domain"/>
    <property type="match status" value="1"/>
</dbReference>
<dbReference type="PANTHER" id="PTHR47416">
    <property type="entry name" value="BASIC-LEUCINE ZIPPER TRANSCRIPTION FACTOR F-RELATED"/>
    <property type="match status" value="1"/>
</dbReference>
<evidence type="ECO:0000256" key="6">
    <source>
        <dbReference type="ARBA" id="ARBA00023242"/>
    </source>
</evidence>
<evidence type="ECO:0000256" key="3">
    <source>
        <dbReference type="ARBA" id="ARBA00023015"/>
    </source>
</evidence>
<comment type="caution">
    <text evidence="9">The sequence shown here is derived from an EMBL/GenBank/DDBJ whole genome shotgun (WGS) entry which is preliminary data.</text>
</comment>
<comment type="subcellular location">
    <subcellularLocation>
        <location evidence="1">Nucleus</location>
    </subcellularLocation>
</comment>
<dbReference type="PANTHER" id="PTHR47416:SF8">
    <property type="entry name" value="BASIC-LEUCINE ZIPPER TRANSCRIPTION FACTOR E-RELATED"/>
    <property type="match status" value="1"/>
</dbReference>
<gene>
    <name evidence="9" type="ORF">EDD18DRAFT_1316135</name>
</gene>
<keyword evidence="4" id="KW-0238">DNA-binding</keyword>
<feature type="compositionally biased region" description="Low complexity" evidence="7">
    <location>
        <begin position="29"/>
        <end position="53"/>
    </location>
</feature>
<dbReference type="PROSITE" id="PS00036">
    <property type="entry name" value="BZIP_BASIC"/>
    <property type="match status" value="1"/>
</dbReference>
<protein>
    <recommendedName>
        <fullName evidence="8">BZIP domain-containing protein</fullName>
    </recommendedName>
</protein>
<comment type="similarity">
    <text evidence="2">Belongs to the bZIP family.</text>
</comment>
<dbReference type="CDD" id="cd14810">
    <property type="entry name" value="bZIP_u1"/>
    <property type="match status" value="1"/>
</dbReference>
<dbReference type="EMBL" id="JAUEPU010000002">
    <property type="protein sequence ID" value="KAK0504932.1"/>
    <property type="molecule type" value="Genomic_DNA"/>
</dbReference>
<dbReference type="InterPro" id="IPR004827">
    <property type="entry name" value="bZIP"/>
</dbReference>
<organism evidence="9 10">
    <name type="scientific">Armillaria luteobubalina</name>
    <dbReference type="NCBI Taxonomy" id="153913"/>
    <lineage>
        <taxon>Eukaryota</taxon>
        <taxon>Fungi</taxon>
        <taxon>Dikarya</taxon>
        <taxon>Basidiomycota</taxon>
        <taxon>Agaricomycotina</taxon>
        <taxon>Agaricomycetes</taxon>
        <taxon>Agaricomycetidae</taxon>
        <taxon>Agaricales</taxon>
        <taxon>Marasmiineae</taxon>
        <taxon>Physalacriaceae</taxon>
        <taxon>Armillaria</taxon>
    </lineage>
</organism>
<evidence type="ECO:0000313" key="10">
    <source>
        <dbReference type="Proteomes" id="UP001175228"/>
    </source>
</evidence>
<dbReference type="Proteomes" id="UP001175228">
    <property type="component" value="Unassembled WGS sequence"/>
</dbReference>
<sequence length="635" mass="68543">MLVDNPVSPAFTFSPTDLSEYLNTDLFTSSMPSSSSTASSSSRASSPQSPFQSLLTPPQSSLPTSFPEIYDSPNSSNFFNFLEDEMKLVEPFPTSSAPYDFVGALSTTDIQATFAIDPQLMTMTTPSSNTDETDEEEQEQPDTKAVIIAPIKVGGHGKARKGTVQSGGIIKKSSSTYQSPTTSKAVSSTSSFKENENMDDDDFPADWRPPPEVYAKMSSKEKRQLRNKISARNFRVRRKEYISTLELDIAERDRLLQAIRTELGSSQSENHALRQEISALKKALLEGRSTELTVDDIPVLNLPPPGPISALSSPATSSSSPPSLITPNTQKDLASTHSGSFWGGVSRMGGGITPVHTVLIPEVARGRLQENINPALNGENKSKTQVSGTLGGFDGFADGHLFTLKSLDSYRMQLWTKMASQQTQHSPSSPPSAPSSPPTPNPLFSPSPFTNPSLPYLTGSPYSNSTPLHGLASSLGPKFFQASNKANVPSPQDRSSLPMLGNTLSTLLAGKHHSSSSPSTKIPAPVLKDQQREKEQQQQAMIAALASQTLLKRLGSAFWDAFSGGSSPGNTSLSADKVRRVLEGKAVVKVVDVEDQKVTRREMGAIRRMTDVKNEPKDVCSLLEESMRSLTLGKK</sequence>
<evidence type="ECO:0000256" key="7">
    <source>
        <dbReference type="SAM" id="MobiDB-lite"/>
    </source>
</evidence>
<evidence type="ECO:0000313" key="9">
    <source>
        <dbReference type="EMBL" id="KAK0504932.1"/>
    </source>
</evidence>
<keyword evidence="6" id="KW-0539">Nucleus</keyword>
<dbReference type="SMART" id="SM00338">
    <property type="entry name" value="BRLZ"/>
    <property type="match status" value="1"/>
</dbReference>
<dbReference type="PROSITE" id="PS50217">
    <property type="entry name" value="BZIP"/>
    <property type="match status" value="1"/>
</dbReference>
<feature type="region of interest" description="Disordered" evidence="7">
    <location>
        <begin position="156"/>
        <end position="207"/>
    </location>
</feature>